<gene>
    <name evidence="3" type="ORF">Eldridge_032</name>
</gene>
<dbReference type="GO" id="GO:0051701">
    <property type="term" value="P:biological process involved in interaction with host"/>
    <property type="evidence" value="ECO:0007669"/>
    <property type="project" value="UniProtKB-ARBA"/>
</dbReference>
<proteinExistence type="predicted"/>
<dbReference type="Proteomes" id="UP000204502">
    <property type="component" value="Segment"/>
</dbReference>
<dbReference type="GO" id="GO:0044423">
    <property type="term" value="C:virion component"/>
    <property type="evidence" value="ECO:0007669"/>
    <property type="project" value="UniProtKB-KW"/>
</dbReference>
<evidence type="ECO:0000313" key="4">
    <source>
        <dbReference type="Proteomes" id="UP000204502"/>
    </source>
</evidence>
<comment type="subcellular location">
    <subcellularLocation>
        <location evidence="1">Virion</location>
    </subcellularLocation>
</comment>
<dbReference type="RefSeq" id="YP_009274739.1">
    <property type="nucleotide sequence ID" value="NC_030920.1"/>
</dbReference>
<sequence>MGNLFRDNIYNEFPDPNKKIEEIGEQAEGLQKKTAGVINIEEYDYLIPNKSSTSDLWDWSGAIQKAVDDASQYSYTIKFANRTYGISKTIVIKPYVEFEGLSKSVIKALDGFTGDAVLKSQDYDNSNIYSFGIFSIAIDGNWQNVYGLRLKLLNFGYSDLLVYHCKLGGLNTDRNASHPLIGGGYLDSANTVTNKYKLPRYYKSGRFEGRGNGGTTFYWNHINDSWIGEIECRGVDYAGKITGDADISPLAIHIGAQGQCEIERVHVYGFKDCMKVQSRITAELLILESYFDRAILFDKDSTYSQIDKIEVFQNMTPTGNFTACSEGRNDVPAVHINAWNGVQINNLFIRQFWADSEKINDTSAASNPAYKTILDARKTKKCLVIDSNETHIGNLHIVGKRNGDLTAQKYYPIGVEINGDHNRIESAQLNFCGVGLVTKSLDTGYNFVKANIYYSPAGWRNILGTGSKGGNKYNLTYRHDLGGANSLFSSDWADIVLDKGERMKFYWTNGDGNHFGYPSVKTKTYDLSAVIANQMVSFENRTGKITKPEEIDIQILTSGSTTAVKNCSVTMVNHTKWASDLYFDNSVAVAGASATVRVKIGLE</sequence>
<dbReference type="GeneID" id="28801694"/>
<dbReference type="EMBL" id="KU253712">
    <property type="protein sequence ID" value="AMB18615.1"/>
    <property type="molecule type" value="Genomic_DNA"/>
</dbReference>
<name>A0A0Y0C506_9CAUD</name>
<evidence type="ECO:0000313" key="3">
    <source>
        <dbReference type="EMBL" id="AMB18615.1"/>
    </source>
</evidence>
<dbReference type="SUPFAM" id="SSF51126">
    <property type="entry name" value="Pectin lyase-like"/>
    <property type="match status" value="1"/>
</dbReference>
<organism evidence="3 4">
    <name type="scientific">Bacillus phage Eldridge</name>
    <dbReference type="NCBI Taxonomy" id="1776293"/>
    <lineage>
        <taxon>Viruses</taxon>
        <taxon>Duplodnaviria</taxon>
        <taxon>Heunggongvirae</taxon>
        <taxon>Uroviricota</taxon>
        <taxon>Caudoviricetes</taxon>
        <taxon>Herelleviridae</taxon>
        <taxon>Bastillevirinae</taxon>
        <taxon>Eldridgevirus</taxon>
        <taxon>Eldridgevirus eldridge</taxon>
    </lineage>
</organism>
<protein>
    <submittedName>
        <fullName evidence="3">Uncharacterized protein</fullName>
    </submittedName>
</protein>
<keyword evidence="4" id="KW-1185">Reference proteome</keyword>
<dbReference type="InterPro" id="IPR011050">
    <property type="entry name" value="Pectin_lyase_fold/virulence"/>
</dbReference>
<evidence type="ECO:0000256" key="2">
    <source>
        <dbReference type="ARBA" id="ARBA00022844"/>
    </source>
</evidence>
<dbReference type="GO" id="GO:0019058">
    <property type="term" value="P:viral life cycle"/>
    <property type="evidence" value="ECO:0007669"/>
    <property type="project" value="UniProtKB-ARBA"/>
</dbReference>
<accession>A0A0Y0C506</accession>
<dbReference type="KEGG" id="vg:28801694"/>
<keyword evidence="2" id="KW-0946">Virion</keyword>
<evidence type="ECO:0000256" key="1">
    <source>
        <dbReference type="ARBA" id="ARBA00004328"/>
    </source>
</evidence>
<reference evidence="3 4" key="1">
    <citation type="journal article" date="2016" name="Genome Announc.">
        <title>Complete Genome Sequence of Bacillus megaterium Bacteriophage Eldridge.</title>
        <authorList>
            <person name="Reveille A.M."/>
            <person name="Eldridge K.A."/>
            <person name="Temple L.M."/>
        </authorList>
    </citation>
    <scope>NUCLEOTIDE SEQUENCE [LARGE SCALE GENOMIC DNA]</scope>
</reference>